<dbReference type="AlphaFoldDB" id="A0A7J6QJV9"/>
<accession>A0A7J6QJV9</accession>
<comment type="caution">
    <text evidence="1">The sequence shown here is derived from an EMBL/GenBank/DDBJ whole genome shotgun (WGS) entry which is preliminary data.</text>
</comment>
<feature type="non-terminal residue" evidence="1">
    <location>
        <position position="1"/>
    </location>
</feature>
<dbReference type="EMBL" id="JABANO010032465">
    <property type="protein sequence ID" value="KAF4708518.1"/>
    <property type="molecule type" value="Genomic_DNA"/>
</dbReference>
<proteinExistence type="predicted"/>
<organism evidence="1 2">
    <name type="scientific">Perkinsus olseni</name>
    <name type="common">Perkinsus atlanticus</name>
    <dbReference type="NCBI Taxonomy" id="32597"/>
    <lineage>
        <taxon>Eukaryota</taxon>
        <taxon>Sar</taxon>
        <taxon>Alveolata</taxon>
        <taxon>Perkinsozoa</taxon>
        <taxon>Perkinsea</taxon>
        <taxon>Perkinsida</taxon>
        <taxon>Perkinsidae</taxon>
        <taxon>Perkinsus</taxon>
    </lineage>
</organism>
<protein>
    <submittedName>
        <fullName evidence="1">Uncharacterized protein</fullName>
    </submittedName>
</protein>
<reference evidence="1 2" key="1">
    <citation type="submission" date="2020-04" db="EMBL/GenBank/DDBJ databases">
        <title>Perkinsus olseni comparative genomics.</title>
        <authorList>
            <person name="Bogema D.R."/>
        </authorList>
    </citation>
    <scope>NUCLEOTIDE SEQUENCE [LARGE SCALE GENOMIC DNA]</scope>
    <source>
        <strain evidence="1 2">ATCC PRA-207</strain>
    </source>
</reference>
<sequence>MSIAINWPIGPFTLPPELLALEVTDAYLFSRYDDGSTERRIFCNVPLLKKELDQLEELTEYLCSLCVTLKRRMEPKRLRYLQTAAGNVKKAASMMMETERW</sequence>
<evidence type="ECO:0000313" key="1">
    <source>
        <dbReference type="EMBL" id="KAF4708518.1"/>
    </source>
</evidence>
<evidence type="ECO:0000313" key="2">
    <source>
        <dbReference type="Proteomes" id="UP000553632"/>
    </source>
</evidence>
<keyword evidence="2" id="KW-1185">Reference proteome</keyword>
<gene>
    <name evidence="1" type="ORF">FOZ63_014508</name>
</gene>
<dbReference type="Proteomes" id="UP000553632">
    <property type="component" value="Unassembled WGS sequence"/>
</dbReference>
<name>A0A7J6QJV9_PEROL</name>